<feature type="transmembrane region" description="Helical" evidence="9">
    <location>
        <begin position="736"/>
        <end position="760"/>
    </location>
</feature>
<feature type="transmembrane region" description="Helical" evidence="9">
    <location>
        <begin position="622"/>
        <end position="639"/>
    </location>
</feature>
<dbReference type="EMBL" id="JAODAN010000001">
    <property type="protein sequence ID" value="KAK1927048.1"/>
    <property type="molecule type" value="Genomic_DNA"/>
</dbReference>
<feature type="transmembrane region" description="Helical" evidence="9">
    <location>
        <begin position="581"/>
        <end position="601"/>
    </location>
</feature>
<dbReference type="Gene3D" id="1.10.3080.10">
    <property type="entry name" value="Clc chloride channel"/>
    <property type="match status" value="1"/>
</dbReference>
<feature type="compositionally biased region" description="Gly residues" evidence="8">
    <location>
        <begin position="1"/>
        <end position="13"/>
    </location>
</feature>
<dbReference type="PANTHER" id="PTHR45711:SF6">
    <property type="entry name" value="CHLORIDE CHANNEL PROTEIN"/>
    <property type="match status" value="1"/>
</dbReference>
<dbReference type="GO" id="GO:0005794">
    <property type="term" value="C:Golgi apparatus"/>
    <property type="evidence" value="ECO:0007669"/>
    <property type="project" value="TreeGrafter"/>
</dbReference>
<keyword evidence="6 9" id="KW-0472">Membrane</keyword>
<evidence type="ECO:0000256" key="1">
    <source>
        <dbReference type="ARBA" id="ARBA00004141"/>
    </source>
</evidence>
<feature type="transmembrane region" description="Helical" evidence="9">
    <location>
        <begin position="250"/>
        <end position="271"/>
    </location>
</feature>
<dbReference type="Pfam" id="PF00654">
    <property type="entry name" value="Voltage_CLC"/>
    <property type="match status" value="2"/>
</dbReference>
<dbReference type="PRINTS" id="PR00762">
    <property type="entry name" value="CLCHANNEL"/>
</dbReference>
<keyword evidence="3 9" id="KW-0812">Transmembrane</keyword>
<evidence type="ECO:0000256" key="2">
    <source>
        <dbReference type="ARBA" id="ARBA00022448"/>
    </source>
</evidence>
<keyword evidence="2" id="KW-0813">Transport</keyword>
<feature type="transmembrane region" description="Helical" evidence="9">
    <location>
        <begin position="507"/>
        <end position="530"/>
    </location>
</feature>
<keyword evidence="11" id="KW-1185">Reference proteome</keyword>
<evidence type="ECO:0000256" key="4">
    <source>
        <dbReference type="ARBA" id="ARBA00022989"/>
    </source>
</evidence>
<feature type="region of interest" description="Disordered" evidence="8">
    <location>
        <begin position="1"/>
        <end position="199"/>
    </location>
</feature>
<evidence type="ECO:0000256" key="9">
    <source>
        <dbReference type="SAM" id="Phobius"/>
    </source>
</evidence>
<keyword evidence="7" id="KW-0868">Chloride</keyword>
<dbReference type="InterPro" id="IPR001807">
    <property type="entry name" value="ClC"/>
</dbReference>
<feature type="transmembrane region" description="Helical" evidence="9">
    <location>
        <begin position="341"/>
        <end position="362"/>
    </location>
</feature>
<dbReference type="GO" id="GO:0005886">
    <property type="term" value="C:plasma membrane"/>
    <property type="evidence" value="ECO:0007669"/>
    <property type="project" value="TreeGrafter"/>
</dbReference>
<evidence type="ECO:0000256" key="7">
    <source>
        <dbReference type="ARBA" id="ARBA00023214"/>
    </source>
</evidence>
<dbReference type="CDD" id="cd03684">
    <property type="entry name" value="ClC_3_like"/>
    <property type="match status" value="1"/>
</dbReference>
<name>A0AAD9FVP7_PAPLA</name>
<keyword evidence="4 9" id="KW-1133">Transmembrane helix</keyword>
<dbReference type="AlphaFoldDB" id="A0AAD9FVP7"/>
<comment type="subcellular location">
    <subcellularLocation>
        <location evidence="1">Membrane</location>
        <topology evidence="1">Multi-pass membrane protein</topology>
    </subcellularLocation>
</comment>
<feature type="compositionally biased region" description="Acidic residues" evidence="8">
    <location>
        <begin position="187"/>
        <end position="196"/>
    </location>
</feature>
<feature type="compositionally biased region" description="Polar residues" evidence="8">
    <location>
        <begin position="93"/>
        <end position="104"/>
    </location>
</feature>
<dbReference type="GO" id="GO:0005769">
    <property type="term" value="C:early endosome"/>
    <property type="evidence" value="ECO:0007669"/>
    <property type="project" value="TreeGrafter"/>
</dbReference>
<keyword evidence="5" id="KW-0406">Ion transport</keyword>
<evidence type="ECO:0000313" key="11">
    <source>
        <dbReference type="Proteomes" id="UP001182556"/>
    </source>
</evidence>
<feature type="region of interest" description="Disordered" evidence="8">
    <location>
        <begin position="371"/>
        <end position="418"/>
    </location>
</feature>
<evidence type="ECO:0000256" key="3">
    <source>
        <dbReference type="ARBA" id="ARBA00022692"/>
    </source>
</evidence>
<feature type="transmembrane region" description="Helical" evidence="9">
    <location>
        <begin position="678"/>
        <end position="700"/>
    </location>
</feature>
<comment type="caution">
    <text evidence="10">The sequence shown here is derived from an EMBL/GenBank/DDBJ whole genome shotgun (WGS) entry which is preliminary data.</text>
</comment>
<dbReference type="GO" id="GO:0005247">
    <property type="term" value="F:voltage-gated chloride channel activity"/>
    <property type="evidence" value="ECO:0007669"/>
    <property type="project" value="TreeGrafter"/>
</dbReference>
<feature type="transmembrane region" description="Helical" evidence="9">
    <location>
        <begin position="712"/>
        <end position="730"/>
    </location>
</feature>
<dbReference type="PANTHER" id="PTHR45711">
    <property type="entry name" value="CHLORIDE CHANNEL PROTEIN"/>
    <property type="match status" value="1"/>
</dbReference>
<protein>
    <submittedName>
        <fullName evidence="10">Voltage-gated chloride channel</fullName>
    </submittedName>
</protein>
<evidence type="ECO:0000256" key="5">
    <source>
        <dbReference type="ARBA" id="ARBA00023065"/>
    </source>
</evidence>
<gene>
    <name evidence="10" type="ORF">DB88DRAFT_503771</name>
</gene>
<organism evidence="10 11">
    <name type="scientific">Papiliotrema laurentii</name>
    <name type="common">Cryptococcus laurentii</name>
    <dbReference type="NCBI Taxonomy" id="5418"/>
    <lineage>
        <taxon>Eukaryota</taxon>
        <taxon>Fungi</taxon>
        <taxon>Dikarya</taxon>
        <taxon>Basidiomycota</taxon>
        <taxon>Agaricomycotina</taxon>
        <taxon>Tremellomycetes</taxon>
        <taxon>Tremellales</taxon>
        <taxon>Rhynchogastremaceae</taxon>
        <taxon>Papiliotrema</taxon>
    </lineage>
</organism>
<dbReference type="InterPro" id="IPR014743">
    <property type="entry name" value="Cl-channel_core"/>
</dbReference>
<dbReference type="Proteomes" id="UP001182556">
    <property type="component" value="Unassembled WGS sequence"/>
</dbReference>
<evidence type="ECO:0000313" key="10">
    <source>
        <dbReference type="EMBL" id="KAK1927048.1"/>
    </source>
</evidence>
<proteinExistence type="predicted"/>
<dbReference type="SUPFAM" id="SSF81340">
    <property type="entry name" value="Clc chloride channel"/>
    <property type="match status" value="1"/>
</dbReference>
<sequence>MQGVGQSGSGAGPGRTLHTPGGYGSTHASPALAGLGFGKPEYPGRRRKDKDDALASPRRISTSQGPPPLPPVHRSPASYLHLPLVGQGHGNYYAQSQPVSSTSPKFRDHSLLESDQPDSLGVTTGPRPASTAIPSLTIPGPSKSSHRRTTSSNSVHHSPIIPPASPAASIVKRLRKTASAHTQSGRDDDEEEDAESNEGMKANGMRVWYSSFVTIDWMHDAIKDSSRVRRLRYNAPKSIRGSIANTWDRFQGWLVVTIIGMVSAVIAFLIVRTEMALFDLKEGFCASSWGTPKRFCCAPRDRSVTASIPVTCGDWVEWGEFLAPNDMDATDSTWVLGGPQFLAYLVIAMLLASVSSTMTVYLSSSAQHTTSKDSTLISPPVASGDMNVTNSKRKSSPNGERQPLLESSTSTLEEEPKVLREEPRKVMYYAAGSGIPEIKTILSGFVIHGYLGGWTLITKSVGLALSVASGLSLGKEGPLVHISSCVGNIVSRLFLKFECNEAKRREVLSAACAAGVSVAFGAPIGGVLFSLEEVSYYFPPKVMWRSFWCAAVAAITLKGLNPFGNHSLVLFEVTYTKPYRFWEFGIFILLGVFGGVYGAIFSRLNILWARKVRQETWVKHHPIIEVVLVTILTTLLSFLNPFTRMGGTEFIASLFAECSPDVPSDLCVAHPKEVATVMWPLAMALLIKGCLTIITFGIRLSIFSVCRDTQCVVPGIYAMVGAAATLAGVTRTTVSLAVIVMELTGTLNYVVPVMLGVLVAKTVADGLERRGIYDLVIELNQLPYLDSKHEYLWGGRQTAEVADREVPVLRADKTHTVRSLTAKLLELVRVGMADSGFPVLVKESVDADGRLFSALRVVGFLGMSELEHALARLADEPDAQLNLMPEDANVRQARSSVMSIFSFAESYSDLRHNPYDISRYIDRLVQQLFVKLGARQVMVTDARGVFRGVVTKKAWLAFLKELEDGGR</sequence>
<reference evidence="10" key="1">
    <citation type="submission" date="2023-02" db="EMBL/GenBank/DDBJ databases">
        <title>Identification and recombinant expression of a fungal hydrolase from Papiliotrema laurentii that hydrolyzes apple cutin and clears colloidal polyester polyurethane.</title>
        <authorList>
            <consortium name="DOE Joint Genome Institute"/>
            <person name="Roman V.A."/>
            <person name="Bojanowski C."/>
            <person name="Crable B.R."/>
            <person name="Wagner D.N."/>
            <person name="Hung C.S."/>
            <person name="Nadeau L.J."/>
            <person name="Schratz L."/>
            <person name="Haridas S."/>
            <person name="Pangilinan J."/>
            <person name="Lipzen A."/>
            <person name="Na H."/>
            <person name="Yan M."/>
            <person name="Ng V."/>
            <person name="Grigoriev I.V."/>
            <person name="Spatafora J.W."/>
            <person name="Barlow D."/>
            <person name="Biffinger J."/>
            <person name="Kelley-Loughnane N."/>
            <person name="Varaljay V.A."/>
            <person name="Crookes-Goodson W.J."/>
        </authorList>
    </citation>
    <scope>NUCLEOTIDE SEQUENCE</scope>
    <source>
        <strain evidence="10">5307AH</strain>
    </source>
</reference>
<evidence type="ECO:0000256" key="6">
    <source>
        <dbReference type="ARBA" id="ARBA00023136"/>
    </source>
</evidence>
<evidence type="ECO:0000256" key="8">
    <source>
        <dbReference type="SAM" id="MobiDB-lite"/>
    </source>
</evidence>
<accession>A0AAD9FVP7</accession>